<keyword evidence="2" id="KW-1185">Reference proteome</keyword>
<sequence length="109" mass="12660">MSDTLENRFVKRLRAAGFGDTELRTFAGTHFLYLCPRNGETAAATRLSRAIRKAARPLLLHTKLTLECHFVRKAKDRWVYRIRFRVPDEKSFCCGNQCPDCVLLRSRRS</sequence>
<protein>
    <submittedName>
        <fullName evidence="1">Uncharacterized protein</fullName>
    </submittedName>
</protein>
<dbReference type="OrthoDB" id="2988713at2"/>
<dbReference type="Proteomes" id="UP000244240">
    <property type="component" value="Unassembled WGS sequence"/>
</dbReference>
<name>A0A2T6BQD2_9BACL</name>
<proteinExistence type="predicted"/>
<organism evidence="1 2">
    <name type="scientific">Melghirimyces profundicolus</name>
    <dbReference type="NCBI Taxonomy" id="1242148"/>
    <lineage>
        <taxon>Bacteria</taxon>
        <taxon>Bacillati</taxon>
        <taxon>Bacillota</taxon>
        <taxon>Bacilli</taxon>
        <taxon>Bacillales</taxon>
        <taxon>Thermoactinomycetaceae</taxon>
        <taxon>Melghirimyces</taxon>
    </lineage>
</organism>
<comment type="caution">
    <text evidence="1">The sequence shown here is derived from an EMBL/GenBank/DDBJ whole genome shotgun (WGS) entry which is preliminary data.</text>
</comment>
<evidence type="ECO:0000313" key="1">
    <source>
        <dbReference type="EMBL" id="PTX58295.1"/>
    </source>
</evidence>
<gene>
    <name evidence="1" type="ORF">C8P63_11742</name>
</gene>
<dbReference type="RefSeq" id="WP_108024613.1">
    <property type="nucleotide sequence ID" value="NZ_QBKR01000017.1"/>
</dbReference>
<dbReference type="AlphaFoldDB" id="A0A2T6BQD2"/>
<evidence type="ECO:0000313" key="2">
    <source>
        <dbReference type="Proteomes" id="UP000244240"/>
    </source>
</evidence>
<dbReference type="EMBL" id="QBKR01000017">
    <property type="protein sequence ID" value="PTX58295.1"/>
    <property type="molecule type" value="Genomic_DNA"/>
</dbReference>
<accession>A0A2T6BQD2</accession>
<reference evidence="1 2" key="1">
    <citation type="submission" date="2018-04" db="EMBL/GenBank/DDBJ databases">
        <title>Genomic Encyclopedia of Archaeal and Bacterial Type Strains, Phase II (KMG-II): from individual species to whole genera.</title>
        <authorList>
            <person name="Goeker M."/>
        </authorList>
    </citation>
    <scope>NUCLEOTIDE SEQUENCE [LARGE SCALE GENOMIC DNA]</scope>
    <source>
        <strain evidence="1 2">DSM 45787</strain>
    </source>
</reference>